<reference evidence="1" key="1">
    <citation type="submission" date="2023-10" db="EMBL/GenBank/DDBJ databases">
        <title>Whole genome sequencing of actinobacterial strain Amycolatopsis sp. (BCA-696) identifies the underlying plant growth-promoting genes.</title>
        <authorList>
            <person name="Gandham P."/>
            <person name="Vadla N."/>
            <person name="Saji A."/>
            <person name="Srinivas V."/>
            <person name="Ruperao P."/>
            <person name="Selvanayagam S."/>
            <person name="Saxena R.K."/>
            <person name="Rathore A."/>
            <person name="Gopalakrishnan S."/>
            <person name="Thakur V."/>
        </authorList>
    </citation>
    <scope>NUCLEOTIDE SEQUENCE</scope>
    <source>
        <strain evidence="1">BCA-696</strain>
    </source>
</reference>
<evidence type="ECO:0000313" key="2">
    <source>
        <dbReference type="Proteomes" id="UP001456344"/>
    </source>
</evidence>
<organism evidence="1 2">
    <name type="scientific">Amycolatopsis coloradensis</name>
    <dbReference type="NCBI Taxonomy" id="76021"/>
    <lineage>
        <taxon>Bacteria</taxon>
        <taxon>Bacillati</taxon>
        <taxon>Actinomycetota</taxon>
        <taxon>Actinomycetes</taxon>
        <taxon>Pseudonocardiales</taxon>
        <taxon>Pseudonocardiaceae</taxon>
        <taxon>Amycolatopsis</taxon>
    </lineage>
</organism>
<accession>A0ACD5BKT9</accession>
<name>A0ACD5BKT9_9PSEU</name>
<sequence length="258" mass="26463">MRRLSPGATAAAAGVAALTSIAAGVVGNLATDTVGEISAGWKPVIWTGLGLLAAALTFSAIQNALRSARDPASATDVPDAGSAEHGEHDRRARPWQVKAVLTVWALIAIAGIAGAALAFTSPGFLDIGTLYLTSFQLERNSRGGWEITPPAGIALGIVVFAWSIPPFLAGAHAYRAVPASVGETTRTLAACVAFVFAGWSVFSGTLACMAALRQLVSPGVAIYVALIGLLAVIFTAWGWAKEAETLSRTAAQNRKPGA</sequence>
<proteinExistence type="predicted"/>
<protein>
    <submittedName>
        <fullName evidence="1">Uncharacterized protein</fullName>
    </submittedName>
</protein>
<gene>
    <name evidence="1" type="ORF">LCL61_30375</name>
</gene>
<dbReference type="EMBL" id="CP150484">
    <property type="protein sequence ID" value="WYW19862.1"/>
    <property type="molecule type" value="Genomic_DNA"/>
</dbReference>
<keyword evidence="2" id="KW-1185">Reference proteome</keyword>
<dbReference type="Proteomes" id="UP001456344">
    <property type="component" value="Chromosome"/>
</dbReference>
<evidence type="ECO:0000313" key="1">
    <source>
        <dbReference type="EMBL" id="WYW19862.1"/>
    </source>
</evidence>